<accession>A0A2P2QN96</accession>
<dbReference type="EMBL" id="GGEC01088015">
    <property type="protein sequence ID" value="MBX68499.1"/>
    <property type="molecule type" value="Transcribed_RNA"/>
</dbReference>
<proteinExistence type="predicted"/>
<protein>
    <submittedName>
        <fullName evidence="1">Uncharacterized protein</fullName>
    </submittedName>
</protein>
<name>A0A2P2QN96_RHIMU</name>
<organism evidence="1">
    <name type="scientific">Rhizophora mucronata</name>
    <name type="common">Asiatic mangrove</name>
    <dbReference type="NCBI Taxonomy" id="61149"/>
    <lineage>
        <taxon>Eukaryota</taxon>
        <taxon>Viridiplantae</taxon>
        <taxon>Streptophyta</taxon>
        <taxon>Embryophyta</taxon>
        <taxon>Tracheophyta</taxon>
        <taxon>Spermatophyta</taxon>
        <taxon>Magnoliopsida</taxon>
        <taxon>eudicotyledons</taxon>
        <taxon>Gunneridae</taxon>
        <taxon>Pentapetalae</taxon>
        <taxon>rosids</taxon>
        <taxon>fabids</taxon>
        <taxon>Malpighiales</taxon>
        <taxon>Rhizophoraceae</taxon>
        <taxon>Rhizophora</taxon>
    </lineage>
</organism>
<dbReference type="AlphaFoldDB" id="A0A2P2QN96"/>
<evidence type="ECO:0000313" key="1">
    <source>
        <dbReference type="EMBL" id="MBX68499.1"/>
    </source>
</evidence>
<reference evidence="1" key="1">
    <citation type="submission" date="2018-02" db="EMBL/GenBank/DDBJ databases">
        <title>Rhizophora mucronata_Transcriptome.</title>
        <authorList>
            <person name="Meera S.P."/>
            <person name="Sreeshan A."/>
            <person name="Augustine A."/>
        </authorList>
    </citation>
    <scope>NUCLEOTIDE SEQUENCE</scope>
    <source>
        <tissue evidence="1">Leaf</tissue>
    </source>
</reference>
<sequence length="25" mass="2881">MLFAKLNFMAETGIKPPQCFVFIFS</sequence>